<comment type="caution">
    <text evidence="4">The sequence shown here is derived from an EMBL/GenBank/DDBJ whole genome shotgun (WGS) entry which is preliminary data.</text>
</comment>
<dbReference type="InterPro" id="IPR013783">
    <property type="entry name" value="Ig-like_fold"/>
</dbReference>
<sequence length="264" mass="29183">MLGFSGTMTLSPYSKGHHHTGQTIRLHSYLHVLFPGTHCITTVSTVSVAVGTTVSIPCLYESKYRSHVKYLCKGETWNSCTDVIKTNSRSHNSVYTISDDPARDVFTVTIRSQEVGTSHYWCAVEIDDGADEGEQFQLVSRGNSSLSVPEQNIAAYVGQSVDILCYHRYPVTPGWCRLELGRCVWGGQDGAAGGAHVTFNASQPTVLVVTVRDLRLETSGWYMCVQGDLNIPMLLSVHSEYKSVFTSFKLFHFSTLFHQSLTGT</sequence>
<evidence type="ECO:0000256" key="2">
    <source>
        <dbReference type="ARBA" id="ARBA00022692"/>
    </source>
</evidence>
<dbReference type="AlphaFoldDB" id="A0AA47P3L1"/>
<evidence type="ECO:0000313" key="5">
    <source>
        <dbReference type="Proteomes" id="UP001174136"/>
    </source>
</evidence>
<keyword evidence="5" id="KW-1185">Reference proteome</keyword>
<reference evidence="4" key="1">
    <citation type="journal article" date="2023" name="Front. Mar. Sci.">
        <title>A new Merluccius polli reference genome to investigate the effects of global change in West African waters.</title>
        <authorList>
            <person name="Mateo J.L."/>
            <person name="Blanco-Fernandez C."/>
            <person name="Garcia-Vazquez E."/>
            <person name="Machado-Schiaffino G."/>
        </authorList>
    </citation>
    <scope>NUCLEOTIDE SEQUENCE</scope>
    <source>
        <strain evidence="4">C29</strain>
        <tissue evidence="4">Fin</tissue>
    </source>
</reference>
<evidence type="ECO:0000256" key="1">
    <source>
        <dbReference type="ARBA" id="ARBA00004370"/>
    </source>
</evidence>
<keyword evidence="3" id="KW-0472">Membrane</keyword>
<proteinExistence type="predicted"/>
<dbReference type="GO" id="GO:0004888">
    <property type="term" value="F:transmembrane signaling receptor activity"/>
    <property type="evidence" value="ECO:0007669"/>
    <property type="project" value="TreeGrafter"/>
</dbReference>
<dbReference type="Gene3D" id="2.60.40.10">
    <property type="entry name" value="Immunoglobulins"/>
    <property type="match status" value="2"/>
</dbReference>
<name>A0AA47P3L1_MERPO</name>
<dbReference type="InterPro" id="IPR050671">
    <property type="entry name" value="CD300_family_receptors"/>
</dbReference>
<dbReference type="GO" id="GO:0005886">
    <property type="term" value="C:plasma membrane"/>
    <property type="evidence" value="ECO:0007669"/>
    <property type="project" value="TreeGrafter"/>
</dbReference>
<accession>A0AA47P3L1</accession>
<comment type="subcellular location">
    <subcellularLocation>
        <location evidence="1">Membrane</location>
    </subcellularLocation>
</comment>
<dbReference type="PANTHER" id="PTHR11860">
    <property type="entry name" value="POLYMERIC-IMMUNOGLOBULIN RECEPTOR"/>
    <property type="match status" value="1"/>
</dbReference>
<dbReference type="Proteomes" id="UP001174136">
    <property type="component" value="Unassembled WGS sequence"/>
</dbReference>
<dbReference type="SUPFAM" id="SSF48726">
    <property type="entry name" value="Immunoglobulin"/>
    <property type="match status" value="2"/>
</dbReference>
<dbReference type="InterPro" id="IPR036179">
    <property type="entry name" value="Ig-like_dom_sf"/>
</dbReference>
<protein>
    <submittedName>
        <fullName evidence="4">CMRF35-like molecule</fullName>
    </submittedName>
</protein>
<gene>
    <name evidence="4" type="primary">Clm_1</name>
    <name evidence="4" type="ORF">N1851_009917</name>
</gene>
<organism evidence="4 5">
    <name type="scientific">Merluccius polli</name>
    <name type="common">Benguela hake</name>
    <name type="synonym">Merluccius cadenati</name>
    <dbReference type="NCBI Taxonomy" id="89951"/>
    <lineage>
        <taxon>Eukaryota</taxon>
        <taxon>Metazoa</taxon>
        <taxon>Chordata</taxon>
        <taxon>Craniata</taxon>
        <taxon>Vertebrata</taxon>
        <taxon>Euteleostomi</taxon>
        <taxon>Actinopterygii</taxon>
        <taxon>Neopterygii</taxon>
        <taxon>Teleostei</taxon>
        <taxon>Neoteleostei</taxon>
        <taxon>Acanthomorphata</taxon>
        <taxon>Zeiogadaria</taxon>
        <taxon>Gadariae</taxon>
        <taxon>Gadiformes</taxon>
        <taxon>Gadoidei</taxon>
        <taxon>Merlucciidae</taxon>
        <taxon>Merluccius</taxon>
    </lineage>
</organism>
<keyword evidence="2" id="KW-0812">Transmembrane</keyword>
<evidence type="ECO:0000256" key="3">
    <source>
        <dbReference type="ARBA" id="ARBA00023136"/>
    </source>
</evidence>
<dbReference type="EMBL" id="JAOPHQ010001774">
    <property type="protein sequence ID" value="KAK0149356.1"/>
    <property type="molecule type" value="Genomic_DNA"/>
</dbReference>
<evidence type="ECO:0000313" key="4">
    <source>
        <dbReference type="EMBL" id="KAK0149356.1"/>
    </source>
</evidence>
<dbReference type="PANTHER" id="PTHR11860:SF118">
    <property type="entry name" value="CMRF35-LIKE MOLECULE 3-RELATED"/>
    <property type="match status" value="1"/>
</dbReference>